<dbReference type="Proteomes" id="UP000075680">
    <property type="component" value="Unassembled WGS sequence"/>
</dbReference>
<feature type="transmembrane region" description="Helical" evidence="1">
    <location>
        <begin position="131"/>
        <end position="150"/>
    </location>
</feature>
<proteinExistence type="predicted"/>
<protein>
    <recommendedName>
        <fullName evidence="4">DUF962 domain-containing protein</fullName>
    </recommendedName>
</protein>
<dbReference type="EMBL" id="JRUE01000255">
    <property type="protein sequence ID" value="KXZ62916.1"/>
    <property type="molecule type" value="Genomic_DNA"/>
</dbReference>
<feature type="transmembrane region" description="Helical" evidence="1">
    <location>
        <begin position="20"/>
        <end position="39"/>
    </location>
</feature>
<sequence>MTNLERLLSQYAAYHLDRNNIVTHFMGIPLIVFSILCLSARAAVDISGFPVTLAMVLIVLSSVYYLSLDKLFGILMLILFVFVYPLAVKIAALSMWSWLGTSIGIFVVGWVFQFIGHYFEKKKPAFVDDLIGLAIGPLFVLAEFVFLLGFRKSLHQRILKEAQMKRAEMDMKPQIVS</sequence>
<comment type="caution">
    <text evidence="2">The sequence shown here is derived from an EMBL/GenBank/DDBJ whole genome shotgun (WGS) entry which is preliminary data.</text>
</comment>
<evidence type="ECO:0000313" key="3">
    <source>
        <dbReference type="Proteomes" id="UP000075680"/>
    </source>
</evidence>
<dbReference type="InterPro" id="IPR009305">
    <property type="entry name" value="Mpo1-like"/>
</dbReference>
<dbReference type="PANTHER" id="PTHR28026:SF9">
    <property type="entry name" value="2-HYDROXY-PALMITIC ACID DIOXYGENASE MPO1"/>
    <property type="match status" value="1"/>
</dbReference>
<evidence type="ECO:0008006" key="4">
    <source>
        <dbReference type="Google" id="ProtNLM"/>
    </source>
</evidence>
<dbReference type="AlphaFoldDB" id="A0A150HJS6"/>
<keyword evidence="1" id="KW-0472">Membrane</keyword>
<accession>A0A150HJS6</accession>
<dbReference type="RefSeq" id="WP_061519791.1">
    <property type="nucleotide sequence ID" value="NZ_JRUE01000255.1"/>
</dbReference>
<reference evidence="2 3" key="1">
    <citation type="journal article" date="2016" name="Sci. Rep.">
        <title>Genomic and phenotypic characterization of the species Acinetobacter venetianus.</title>
        <authorList>
            <person name="Fondi M."/>
            <person name="Maida I."/>
            <person name="Perrin E."/>
            <person name="Orlandini V."/>
            <person name="La Torre L."/>
            <person name="Bosi E."/>
            <person name="Negroni A."/>
            <person name="Zanaroli G."/>
            <person name="Fava F."/>
            <person name="Decorosi F."/>
            <person name="Giovannetti L."/>
            <person name="Viti C."/>
            <person name="Vaneechoutte M."/>
            <person name="Dijkshoorn L."/>
            <person name="Fani R."/>
        </authorList>
    </citation>
    <scope>NUCLEOTIDE SEQUENCE [LARGE SCALE GENOMIC DNA]</scope>
    <source>
        <strain evidence="2 3">LUH5627</strain>
    </source>
</reference>
<name>A0A150HJS6_9GAMM</name>
<gene>
    <name evidence="2" type="ORF">AVENLUH5627_03371</name>
</gene>
<dbReference type="GO" id="GO:0016020">
    <property type="term" value="C:membrane"/>
    <property type="evidence" value="ECO:0007669"/>
    <property type="project" value="GOC"/>
</dbReference>
<keyword evidence="1" id="KW-0812">Transmembrane</keyword>
<keyword evidence="1" id="KW-1133">Transmembrane helix</keyword>
<feature type="transmembrane region" description="Helical" evidence="1">
    <location>
        <begin position="46"/>
        <end position="65"/>
    </location>
</feature>
<dbReference type="PATRIC" id="fig|52133.18.peg.3461"/>
<dbReference type="GO" id="GO:0046521">
    <property type="term" value="P:sphingoid catabolic process"/>
    <property type="evidence" value="ECO:0007669"/>
    <property type="project" value="TreeGrafter"/>
</dbReference>
<feature type="transmembrane region" description="Helical" evidence="1">
    <location>
        <begin position="95"/>
        <end position="119"/>
    </location>
</feature>
<dbReference type="Pfam" id="PF06127">
    <property type="entry name" value="Mpo1-like"/>
    <property type="match status" value="1"/>
</dbReference>
<feature type="transmembrane region" description="Helical" evidence="1">
    <location>
        <begin position="71"/>
        <end position="88"/>
    </location>
</feature>
<evidence type="ECO:0000256" key="1">
    <source>
        <dbReference type="SAM" id="Phobius"/>
    </source>
</evidence>
<dbReference type="PANTHER" id="PTHR28026">
    <property type="entry name" value="DUF962 DOMAIN PROTEIN (AFU_ORTHOLOGUE AFUA_8G05310)"/>
    <property type="match status" value="1"/>
</dbReference>
<organism evidence="2 3">
    <name type="scientific">Acinetobacter venetianus</name>
    <dbReference type="NCBI Taxonomy" id="52133"/>
    <lineage>
        <taxon>Bacteria</taxon>
        <taxon>Pseudomonadati</taxon>
        <taxon>Pseudomonadota</taxon>
        <taxon>Gammaproteobacteria</taxon>
        <taxon>Moraxellales</taxon>
        <taxon>Moraxellaceae</taxon>
        <taxon>Acinetobacter</taxon>
    </lineage>
</organism>
<evidence type="ECO:0000313" key="2">
    <source>
        <dbReference type="EMBL" id="KXZ62916.1"/>
    </source>
</evidence>